<evidence type="ECO:0000313" key="2">
    <source>
        <dbReference type="EMBL" id="MCQ5082325.1"/>
    </source>
</evidence>
<reference evidence="1 3" key="1">
    <citation type="journal article" date="2019" name="Nat. Med.">
        <title>A library of human gut bacterial isolates paired with longitudinal multiomics data enables mechanistic microbiome research.</title>
        <authorList>
            <person name="Poyet M."/>
            <person name="Groussin M."/>
            <person name="Gibbons S.M."/>
            <person name="Avila-Pacheco J."/>
            <person name="Jiang X."/>
            <person name="Kearney S.M."/>
            <person name="Perrotta A.R."/>
            <person name="Berdy B."/>
            <person name="Zhao S."/>
            <person name="Lieberman T.D."/>
            <person name="Swanson P.K."/>
            <person name="Smith M."/>
            <person name="Roesemann S."/>
            <person name="Alexander J.E."/>
            <person name="Rich S.A."/>
            <person name="Livny J."/>
            <person name="Vlamakis H."/>
            <person name="Clish C."/>
            <person name="Bullock K."/>
            <person name="Deik A."/>
            <person name="Scott J."/>
            <person name="Pierce K.A."/>
            <person name="Xavier R.J."/>
            <person name="Alm E.J."/>
        </authorList>
    </citation>
    <scope>NUCLEOTIDE SEQUENCE [LARGE SCALE GENOMIC DNA]</scope>
    <source>
        <strain evidence="1 3">BIOML-A204</strain>
    </source>
</reference>
<sequence>MYSAVAVPVREKQLQNCRPRPRQPKVRNRQTCPVSVEDTVRRQLGGKLFFSEFSNFNPADSITVIETHYRKAEGKELYREYRFITHNRNSPAHRFFESRYLDSVYMSYLNDPSYRDFYDQMLPDSVKSEYIAPEIRNFNGY</sequence>
<gene>
    <name evidence="1" type="ORF">F2S36_06515</name>
    <name evidence="2" type="ORF">NE651_05410</name>
</gene>
<protein>
    <submittedName>
        <fullName evidence="1">Uncharacterized protein</fullName>
    </submittedName>
</protein>
<comment type="caution">
    <text evidence="1">The sequence shown here is derived from an EMBL/GenBank/DDBJ whole genome shotgun (WGS) entry which is preliminary data.</text>
</comment>
<evidence type="ECO:0000313" key="3">
    <source>
        <dbReference type="Proteomes" id="UP000323119"/>
    </source>
</evidence>
<proteinExistence type="predicted"/>
<dbReference type="RefSeq" id="WP_022333479.1">
    <property type="nucleotide sequence ID" value="NZ_DAWDUM010000006.1"/>
</dbReference>
<reference evidence="2" key="2">
    <citation type="submission" date="2022-06" db="EMBL/GenBank/DDBJ databases">
        <title>Isolation of gut microbiota from human fecal samples.</title>
        <authorList>
            <person name="Pamer E.G."/>
            <person name="Barat B."/>
            <person name="Waligurski E."/>
            <person name="Medina S."/>
            <person name="Paddock L."/>
            <person name="Mostad J."/>
        </authorList>
    </citation>
    <scope>NUCLEOTIDE SEQUENCE</scope>
    <source>
        <strain evidence="2">DFI.6.22</strain>
    </source>
</reference>
<evidence type="ECO:0000313" key="1">
    <source>
        <dbReference type="EMBL" id="KAA2562602.1"/>
    </source>
</evidence>
<dbReference type="Proteomes" id="UP000323119">
    <property type="component" value="Unassembled WGS sequence"/>
</dbReference>
<name>A0A9P3ZK64_9BACT</name>
<accession>A0A9P3ZK64</accession>
<dbReference type="AlphaFoldDB" id="A0A9P3ZK64"/>
<dbReference type="EMBL" id="VVUY01000004">
    <property type="protein sequence ID" value="KAA2562602.1"/>
    <property type="molecule type" value="Genomic_DNA"/>
</dbReference>
<dbReference type="Proteomes" id="UP001205035">
    <property type="component" value="Unassembled WGS sequence"/>
</dbReference>
<organism evidence="1 3">
    <name type="scientific">Alistipes onderdonkii</name>
    <dbReference type="NCBI Taxonomy" id="328813"/>
    <lineage>
        <taxon>Bacteria</taxon>
        <taxon>Pseudomonadati</taxon>
        <taxon>Bacteroidota</taxon>
        <taxon>Bacteroidia</taxon>
        <taxon>Bacteroidales</taxon>
        <taxon>Rikenellaceae</taxon>
        <taxon>Alistipes</taxon>
    </lineage>
</organism>
<dbReference type="EMBL" id="JANGBQ010000006">
    <property type="protein sequence ID" value="MCQ5082325.1"/>
    <property type="molecule type" value="Genomic_DNA"/>
</dbReference>